<dbReference type="InterPro" id="IPR036397">
    <property type="entry name" value="RNaseH_sf"/>
</dbReference>
<dbReference type="InterPro" id="IPR001584">
    <property type="entry name" value="Integrase_cat-core"/>
</dbReference>
<evidence type="ECO:0000256" key="7">
    <source>
        <dbReference type="ARBA" id="ARBA00022918"/>
    </source>
</evidence>
<dbReference type="CDD" id="cd01647">
    <property type="entry name" value="RT_LTR"/>
    <property type="match status" value="2"/>
</dbReference>
<evidence type="ECO:0000256" key="5">
    <source>
        <dbReference type="ARBA" id="ARBA00022759"/>
    </source>
</evidence>
<accession>A0ABY6L1N9</accession>
<dbReference type="EC" id="2.7.7.49" evidence="1"/>
<dbReference type="SUPFAM" id="SSF56672">
    <property type="entry name" value="DNA/RNA polymerases"/>
    <property type="match status" value="2"/>
</dbReference>
<feature type="domain" description="Integrase catalytic" evidence="11">
    <location>
        <begin position="888"/>
        <end position="1000"/>
    </location>
</feature>
<evidence type="ECO:0000256" key="1">
    <source>
        <dbReference type="ARBA" id="ARBA00012493"/>
    </source>
</evidence>
<evidence type="ECO:0000256" key="8">
    <source>
        <dbReference type="SAM" id="Coils"/>
    </source>
</evidence>
<dbReference type="CDD" id="cd05481">
    <property type="entry name" value="retropepsin_like_LTR_1"/>
    <property type="match status" value="1"/>
</dbReference>
<feature type="non-terminal residue" evidence="12">
    <location>
        <position position="2547"/>
    </location>
</feature>
<dbReference type="InterPro" id="IPR000477">
    <property type="entry name" value="RT_dom"/>
</dbReference>
<sequence>MDFVRPSELALHGNVAENWRRFKQRLMLYLEATEKATKPDKLKVAILLNFIGEEALEVFNTFHLKEDEAENFDLVINKFDDFCEPKKNVIFERFKFFSATQKDGESIDSFITELKGLSSSCEFESQKDSLIRDRIVYGIQDKALQERLLREPNLTLLKAIEMCKTNEISKQQIKIMQNNQNICQIRKYEKKHSPKQNQESEKEFKCQRCGKSHRAKNCPAWGKRCSKCKKMNHFAAFCKSSAIRSLNDETKETVWSIHEAKVVHTLEWKKSIIVNGKEICFKLDSGAEVNVLPYTFTRQMKGIGRLPIEHKIRINENTTPVIAPSRKIPFSIREKVKAELERMEKLDIIEKVEEPSEWTHPIVVVQKPSGDVRICMDPRELNKYVQRERYILPTAETIFSELKGATVFSVFDASSAFWQVPLDKESTNLCTIATPFGRFRFKRLPYGLNSASEVFQRCINNILSGLQGTACYMDDILIYGSTMEEHNRNLETVLRRLEENNVKLNAKKQQIAVDKVNFLGHIISRDGIAIQASRAEAIQKLKRPENKTEVQRFLGMVTYLGKFIPNLSDKTAPLRKLISNKSEWKFGGEENDCFENLKDMVSNAPILTFFDPTKPITISSDASQYGIGTVLMQGGQAIEYASFSLNATQRKYAQIEKELLAIVFGCERFQYYIWGNDVIVETDHKPLLSIVKKPLEKLSPRLQRMVLRLMRFQISLKFTPGKNMFVADHLSRDPLKDEVDTSYLEGQTESVHMLLVTTDEKIKRLQKETHEDHTLIQLIEYAKNGWPKYKTKVCDEAKPYWQFQDEIHVSDGIVYKGNCILVPSTLRKEILQVVHSSHQGIAASKEKARSAFYWPGMITQVENEVEKCRTCQEYSRKNPEESRIAHEIPEFPWEKIAVDFMEVSGTSSILVVDYHSKFVEIRKLSSKRETETILQLKTIFRTHGIPRTLVSDNGPPFNSTGFKNFAQKYEFKHQTSSPKYPRSNGQVERTIQTIKGLIIKAVKSGRDPNLALMEFNNTPKYDLPSPTQMLMGRSVRTLSTYARQQLKPLFDTTKNYQKLRDHQQKYAGSPKRILRPLEVGDNIMLQERHRKWVPATVTAKHETPHSYMVKTPSGSEYRRNRSHLRPRKFSVEDSAPTSQSPSIPGSQAGTAMDDNIQDHGRPTSENRRAYDPREDIAKKGEESSTSPSVRTRSGRTLKGGPGWTKEKNNIVDPDISKMSNIPVPAPILINSQAAENWRFFKSQWDNYQVATELNKKDNNVIRATFLSLIGKDCFNVFLNLDLKEDEKNSLPKIIEALDNHFTPQKNVIYERYIFNTSNQEENEGIDSYTNRLRGLASSCEYDILTEELIRDRIVLGIKDNRVRKKLLMEPKLNLSSAIDICRTAEVTEQQITKLTGQESEDVKWNRKYERKKEATKATNETFEDIINCRYCGSKHRKASCPAYGKICTWCNRKNHFSKVCRFRIQNPKQMNVRAIQEQDESSDEAVLQLRRHYAAGNIKKHKWMVKLLFETANQTVPLECQLDSGSTCNIMSLDDYRWVMQERSNNLDISNARLENFGGVILKPVGQKYLDCYFKEKKYNLLFQIVNINQKPLLSAKTIEDLNLVTKHDAVYHLANSSCSRAESIINKYEDVFKGLGMLPKEYHIEIEKEATPVQQHPRRIPIGLKAEFKRKLDDLEGRGIIERVQKSSSWISNLVLVKKQNKLRVCLDPRDLNKVIKRPHFQIPTIDEILPSLNNAKIFTVIDAKDGFWQVKLDSQSSDLTTFWTPFGRYKWLRMPFGISAAPEEFQRRLHEVIEGLEGVEVIADDILVFGKGNTTEDAIRDHNIKLEQLLKRARERNLKFNKDKIRLCSNHVNYMGHILSDEGLRPDPGKVEAIKAMSRPQNVREIQQYLGCINYLTKFLPRLSEVVQPLRVLTQKCMSWSWSEPQEQAFMLSKELVTQAPVLKYFDPSLPVTIQSDASDKGLGAVLLQEEQPVAYASKALTNTETRYAQIEKECLSIVFACEHFYQYIAGGTKVHIETDHKPLENIFKMYIHQVPKRLQRMLLRLQRYNLEVKYKPGKQMYISDCLSRKYLMKTGDRNELNFEVYLNDDKSIYQEIENIKLIEFVNISTATAEQIRQQNCKDQTMQVLVNLIRKGWPKSKYKVPREAMEYWKFRDELTEQDGIIYKGQKVIIPKTLRSELLNRVHASHHGVAATLAKARQAIFWPGMNQSIKETVEKCKACLAYQPNQTKETLMCHETPILPWNKIGMDIFSVETTQYLITVDYYSSFWELDMLEHTTSESIIECCKKNFSRHGIPETLITDNGPQFISREFQKFLKTWKVVQITSSPYHSQSNGKAESAVKSAKMLVKKAKHEQEDLWLAILEWRNTPLKDLGFSPNQALISRRTQTLIPIHKNLLKPEVQLNVYEKIEKRKTEMKNLYDKQARDLTKLNPGQSISVKLKEKDKWRMGKCISAQDPRSYIVEVDGHEYRRNRRDIRTLPSGLNLNEEYTDQNPQGEDFEPNKNKVDPICESSTSMETPRSTDSGPRRTRSGRPIRTPSRYSDY</sequence>
<dbReference type="Gene3D" id="3.30.420.10">
    <property type="entry name" value="Ribonuclease H-like superfamily/Ribonuclease H"/>
    <property type="match status" value="2"/>
</dbReference>
<dbReference type="CDD" id="cd09274">
    <property type="entry name" value="RNase_HI_RT_Ty3"/>
    <property type="match status" value="2"/>
</dbReference>
<keyword evidence="5" id="KW-0255">Endonuclease</keyword>
<feature type="compositionally biased region" description="Basic and acidic residues" evidence="9">
    <location>
        <begin position="1156"/>
        <end position="1182"/>
    </location>
</feature>
<dbReference type="Pfam" id="PF00078">
    <property type="entry name" value="RVT_1"/>
    <property type="match status" value="2"/>
</dbReference>
<dbReference type="Gene3D" id="1.10.340.70">
    <property type="match status" value="2"/>
</dbReference>
<feature type="domain" description="Reverse transcriptase" evidence="10">
    <location>
        <begin position="1679"/>
        <end position="1861"/>
    </location>
</feature>
<dbReference type="PROSITE" id="PS50994">
    <property type="entry name" value="INTEGRASE"/>
    <property type="match status" value="2"/>
</dbReference>
<evidence type="ECO:0000259" key="11">
    <source>
        <dbReference type="PROSITE" id="PS50994"/>
    </source>
</evidence>
<keyword evidence="13" id="KW-1185">Reference proteome</keyword>
<keyword evidence="3" id="KW-0548">Nucleotidyltransferase</keyword>
<dbReference type="PROSITE" id="PS50878">
    <property type="entry name" value="RT_POL"/>
    <property type="match status" value="2"/>
</dbReference>
<name>A0ABY6L1N9_9ARAC</name>
<dbReference type="Pfam" id="PF17917">
    <property type="entry name" value="RT_RNaseH"/>
    <property type="match status" value="2"/>
</dbReference>
<gene>
    <name evidence="12" type="ORF">LAZ67_12002231</name>
</gene>
<dbReference type="Gene3D" id="3.10.10.10">
    <property type="entry name" value="HIV Type 1 Reverse Transcriptase, subunit A, domain 1"/>
    <property type="match status" value="2"/>
</dbReference>
<dbReference type="InterPro" id="IPR043128">
    <property type="entry name" value="Rev_trsase/Diguanyl_cyclase"/>
</dbReference>
<dbReference type="SUPFAM" id="SSF53098">
    <property type="entry name" value="Ribonuclease H-like"/>
    <property type="match status" value="2"/>
</dbReference>
<keyword evidence="8" id="KW-0175">Coiled coil</keyword>
<feature type="region of interest" description="Disordered" evidence="9">
    <location>
        <begin position="2484"/>
        <end position="2547"/>
    </location>
</feature>
<dbReference type="InterPro" id="IPR041588">
    <property type="entry name" value="Integrase_H2C2"/>
</dbReference>
<dbReference type="SMART" id="SM00343">
    <property type="entry name" value="ZnF_C2HC"/>
    <property type="match status" value="4"/>
</dbReference>
<dbReference type="Gene3D" id="4.10.60.10">
    <property type="entry name" value="Zinc finger, CCHC-type"/>
    <property type="match status" value="1"/>
</dbReference>
<dbReference type="Pfam" id="PF17921">
    <property type="entry name" value="Integrase_H2C2"/>
    <property type="match status" value="2"/>
</dbReference>
<feature type="domain" description="Reverse transcriptase" evidence="10">
    <location>
        <begin position="346"/>
        <end position="523"/>
    </location>
</feature>
<dbReference type="InterPro" id="IPR043502">
    <property type="entry name" value="DNA/RNA_pol_sf"/>
</dbReference>
<proteinExistence type="predicted"/>
<feature type="compositionally biased region" description="Polar residues" evidence="9">
    <location>
        <begin position="2514"/>
        <end position="2527"/>
    </location>
</feature>
<protein>
    <recommendedName>
        <fullName evidence="1">RNA-directed DNA polymerase</fullName>
        <ecNumber evidence="1">2.7.7.49</ecNumber>
    </recommendedName>
</protein>
<dbReference type="InterPro" id="IPR001878">
    <property type="entry name" value="Znf_CCHC"/>
</dbReference>
<evidence type="ECO:0000256" key="9">
    <source>
        <dbReference type="SAM" id="MobiDB-lite"/>
    </source>
</evidence>
<evidence type="ECO:0000256" key="6">
    <source>
        <dbReference type="ARBA" id="ARBA00022801"/>
    </source>
</evidence>
<reference evidence="12 13" key="1">
    <citation type="submission" date="2022-01" db="EMBL/GenBank/DDBJ databases">
        <title>A chromosomal length assembly of Cordylochernes scorpioides.</title>
        <authorList>
            <person name="Zeh D."/>
            <person name="Zeh J."/>
        </authorList>
    </citation>
    <scope>NUCLEOTIDE SEQUENCE [LARGE SCALE GENOMIC DNA]</scope>
    <source>
        <strain evidence="12">IN4F17</strain>
        <tissue evidence="12">Whole Body</tissue>
    </source>
</reference>
<dbReference type="Proteomes" id="UP001235939">
    <property type="component" value="Chromosome 12"/>
</dbReference>
<dbReference type="InterPro" id="IPR041373">
    <property type="entry name" value="RT_RNaseH"/>
</dbReference>
<dbReference type="InterPro" id="IPR050951">
    <property type="entry name" value="Retrovirus_Pol_polyprotein"/>
</dbReference>
<feature type="coiled-coil region" evidence="8">
    <location>
        <begin position="480"/>
        <end position="514"/>
    </location>
</feature>
<dbReference type="PANTHER" id="PTHR37984">
    <property type="entry name" value="PROTEIN CBG26694"/>
    <property type="match status" value="1"/>
</dbReference>
<dbReference type="PANTHER" id="PTHR37984:SF8">
    <property type="entry name" value="CCHC-TYPE DOMAIN-CONTAINING PROTEIN"/>
    <property type="match status" value="1"/>
</dbReference>
<organism evidence="12 13">
    <name type="scientific">Cordylochernes scorpioides</name>
    <dbReference type="NCBI Taxonomy" id="51811"/>
    <lineage>
        <taxon>Eukaryota</taxon>
        <taxon>Metazoa</taxon>
        <taxon>Ecdysozoa</taxon>
        <taxon>Arthropoda</taxon>
        <taxon>Chelicerata</taxon>
        <taxon>Arachnida</taxon>
        <taxon>Pseudoscorpiones</taxon>
        <taxon>Cheliferoidea</taxon>
        <taxon>Chernetidae</taxon>
        <taxon>Cordylochernes</taxon>
    </lineage>
</organism>
<feature type="compositionally biased region" description="Polar residues" evidence="9">
    <location>
        <begin position="1135"/>
        <end position="1149"/>
    </location>
</feature>
<keyword evidence="6" id="KW-0378">Hydrolase</keyword>
<keyword evidence="2" id="KW-0808">Transferase</keyword>
<dbReference type="Pfam" id="PF00665">
    <property type="entry name" value="rve"/>
    <property type="match status" value="2"/>
</dbReference>
<evidence type="ECO:0000256" key="3">
    <source>
        <dbReference type="ARBA" id="ARBA00022695"/>
    </source>
</evidence>
<evidence type="ECO:0000256" key="4">
    <source>
        <dbReference type="ARBA" id="ARBA00022722"/>
    </source>
</evidence>
<evidence type="ECO:0000313" key="13">
    <source>
        <dbReference type="Proteomes" id="UP001235939"/>
    </source>
</evidence>
<keyword evidence="4" id="KW-0540">Nuclease</keyword>
<dbReference type="InterPro" id="IPR012337">
    <property type="entry name" value="RNaseH-like_sf"/>
</dbReference>
<dbReference type="EMBL" id="CP092874">
    <property type="protein sequence ID" value="UYV75048.1"/>
    <property type="molecule type" value="Genomic_DNA"/>
</dbReference>
<evidence type="ECO:0000259" key="10">
    <source>
        <dbReference type="PROSITE" id="PS50878"/>
    </source>
</evidence>
<evidence type="ECO:0000313" key="12">
    <source>
        <dbReference type="EMBL" id="UYV75048.1"/>
    </source>
</evidence>
<feature type="region of interest" description="Disordered" evidence="9">
    <location>
        <begin position="1103"/>
        <end position="1210"/>
    </location>
</feature>
<dbReference type="Gene3D" id="3.30.70.270">
    <property type="match status" value="4"/>
</dbReference>
<feature type="domain" description="Integrase catalytic" evidence="11">
    <location>
        <begin position="2241"/>
        <end position="2402"/>
    </location>
</feature>
<evidence type="ECO:0000256" key="2">
    <source>
        <dbReference type="ARBA" id="ARBA00022679"/>
    </source>
</evidence>
<keyword evidence="7" id="KW-0695">RNA-directed DNA polymerase</keyword>